<reference evidence="3" key="1">
    <citation type="journal article" date="2019" name="Int. J. Syst. Evol. Microbiol.">
        <title>The Global Catalogue of Microorganisms (GCM) 10K type strain sequencing project: providing services to taxonomists for standard genome sequencing and annotation.</title>
        <authorList>
            <consortium name="The Broad Institute Genomics Platform"/>
            <consortium name="The Broad Institute Genome Sequencing Center for Infectious Disease"/>
            <person name="Wu L."/>
            <person name="Ma J."/>
        </authorList>
    </citation>
    <scope>NUCLEOTIDE SEQUENCE [LARGE SCALE GENOMIC DNA]</scope>
    <source>
        <strain evidence="3">CGMCC 1.15043</strain>
    </source>
</reference>
<proteinExistence type="predicted"/>
<dbReference type="CDD" id="cd05262">
    <property type="entry name" value="SDR_a7"/>
    <property type="match status" value="1"/>
</dbReference>
<accession>A0ABQ1EYZ6</accession>
<comment type="caution">
    <text evidence="2">The sequence shown here is derived from an EMBL/GenBank/DDBJ whole genome shotgun (WGS) entry which is preliminary data.</text>
</comment>
<sequence>MNVFVTGATGWIGSATVDELLKAGHKVVGLVRSDVSAASLEAKGAKVLRGDLDDLDSLRRGAAEADAVVHLANKHDFANPAESDRTERVAVETIAEALVGTNRPFMVATGMSGLFQGRPILETDPSPDVGPDSHRGGAENLALDYVGRGVRTIIIRFAPTVHGAGDWGFVNFLMSAARKHGVSGYIDDGSHAWSAVHRSDAAKLIRLGIEKAPAGSRLHAVAEETISTRAIAEAIGRALHIPVATIAPEDAVAHFGFVGRFFKLSMNGSSERTRELLAWTPACPTLIDDILAGAYKKAGQ</sequence>
<dbReference type="Gene3D" id="3.40.50.720">
    <property type="entry name" value="NAD(P)-binding Rossmann-like Domain"/>
    <property type="match status" value="1"/>
</dbReference>
<dbReference type="RefSeq" id="WP_189014960.1">
    <property type="nucleotide sequence ID" value="NZ_BMHE01000025.1"/>
</dbReference>
<organism evidence="2 3">
    <name type="scientific">Paenibacillus marchantiophytorum</name>
    <dbReference type="NCBI Taxonomy" id="1619310"/>
    <lineage>
        <taxon>Bacteria</taxon>
        <taxon>Bacillati</taxon>
        <taxon>Bacillota</taxon>
        <taxon>Bacilli</taxon>
        <taxon>Bacillales</taxon>
        <taxon>Paenibacillaceae</taxon>
        <taxon>Paenibacillus</taxon>
    </lineage>
</organism>
<evidence type="ECO:0000313" key="3">
    <source>
        <dbReference type="Proteomes" id="UP000615455"/>
    </source>
</evidence>
<dbReference type="EMBL" id="BMHE01000025">
    <property type="protein sequence ID" value="GFZ92451.1"/>
    <property type="molecule type" value="Genomic_DNA"/>
</dbReference>
<dbReference type="InterPro" id="IPR051783">
    <property type="entry name" value="NAD(P)-dependent_oxidoreduct"/>
</dbReference>
<dbReference type="PANTHER" id="PTHR48079">
    <property type="entry name" value="PROTEIN YEEZ"/>
    <property type="match status" value="1"/>
</dbReference>
<gene>
    <name evidence="2" type="ORF">GCM10008018_43570</name>
</gene>
<evidence type="ECO:0000259" key="1">
    <source>
        <dbReference type="Pfam" id="PF01370"/>
    </source>
</evidence>
<evidence type="ECO:0000313" key="2">
    <source>
        <dbReference type="EMBL" id="GFZ92451.1"/>
    </source>
</evidence>
<dbReference type="Pfam" id="PF01370">
    <property type="entry name" value="Epimerase"/>
    <property type="match status" value="1"/>
</dbReference>
<dbReference type="InterPro" id="IPR036291">
    <property type="entry name" value="NAD(P)-bd_dom_sf"/>
</dbReference>
<dbReference type="Proteomes" id="UP000615455">
    <property type="component" value="Unassembled WGS sequence"/>
</dbReference>
<protein>
    <submittedName>
        <fullName evidence="2">Oxidoreductase</fullName>
    </submittedName>
</protein>
<dbReference type="SUPFAM" id="SSF51735">
    <property type="entry name" value="NAD(P)-binding Rossmann-fold domains"/>
    <property type="match status" value="1"/>
</dbReference>
<dbReference type="PANTHER" id="PTHR48079:SF6">
    <property type="entry name" value="NAD(P)-BINDING DOMAIN-CONTAINING PROTEIN-RELATED"/>
    <property type="match status" value="1"/>
</dbReference>
<dbReference type="InterPro" id="IPR001509">
    <property type="entry name" value="Epimerase_deHydtase"/>
</dbReference>
<name>A0ABQ1EYZ6_9BACL</name>
<feature type="domain" description="NAD-dependent epimerase/dehydratase" evidence="1">
    <location>
        <begin position="3"/>
        <end position="211"/>
    </location>
</feature>
<keyword evidence="3" id="KW-1185">Reference proteome</keyword>